<accession>A0A9N9B7T6</accession>
<organism evidence="2 3">
    <name type="scientific">Ambispora gerdemannii</name>
    <dbReference type="NCBI Taxonomy" id="144530"/>
    <lineage>
        <taxon>Eukaryota</taxon>
        <taxon>Fungi</taxon>
        <taxon>Fungi incertae sedis</taxon>
        <taxon>Mucoromycota</taxon>
        <taxon>Glomeromycotina</taxon>
        <taxon>Glomeromycetes</taxon>
        <taxon>Archaeosporales</taxon>
        <taxon>Ambisporaceae</taxon>
        <taxon>Ambispora</taxon>
    </lineage>
</organism>
<protein>
    <submittedName>
        <fullName evidence="2">6016_t:CDS:1</fullName>
    </submittedName>
</protein>
<dbReference type="SUPFAM" id="SSF53335">
    <property type="entry name" value="S-adenosyl-L-methionine-dependent methyltransferases"/>
    <property type="match status" value="1"/>
</dbReference>
<dbReference type="PANTHER" id="PTHR43591">
    <property type="entry name" value="METHYLTRANSFERASE"/>
    <property type="match status" value="1"/>
</dbReference>
<comment type="caution">
    <text evidence="2">The sequence shown here is derived from an EMBL/GenBank/DDBJ whole genome shotgun (WGS) entry which is preliminary data.</text>
</comment>
<dbReference type="PANTHER" id="PTHR43591:SF24">
    <property type="entry name" value="2-METHOXY-6-POLYPRENYL-1,4-BENZOQUINOL METHYLASE, MITOCHONDRIAL"/>
    <property type="match status" value="1"/>
</dbReference>
<dbReference type="InterPro" id="IPR041698">
    <property type="entry name" value="Methyltransf_25"/>
</dbReference>
<dbReference type="GO" id="GO:0008168">
    <property type="term" value="F:methyltransferase activity"/>
    <property type="evidence" value="ECO:0007669"/>
    <property type="project" value="TreeGrafter"/>
</dbReference>
<gene>
    <name evidence="2" type="ORF">AGERDE_LOCUS6804</name>
</gene>
<dbReference type="Proteomes" id="UP000789831">
    <property type="component" value="Unassembled WGS sequence"/>
</dbReference>
<dbReference type="EMBL" id="CAJVPL010001121">
    <property type="protein sequence ID" value="CAG8553804.1"/>
    <property type="molecule type" value="Genomic_DNA"/>
</dbReference>
<proteinExistence type="predicted"/>
<dbReference type="InterPro" id="IPR029063">
    <property type="entry name" value="SAM-dependent_MTases_sf"/>
</dbReference>
<dbReference type="OrthoDB" id="2013972at2759"/>
<evidence type="ECO:0000259" key="1">
    <source>
        <dbReference type="Pfam" id="PF13649"/>
    </source>
</evidence>
<sequence length="327" mass="37911">MDNKTKLSTRSSFISDNALNNDSSQKKSILDPIIGASHDYENALDTYLHLDGRRYLNDQEIYYYFPNDSKEYSRQWREHFLIRHMWSGNFQAPIDKKLLRLGSVRVLDVGCGPGAWVIDMAREYPCSSFIGMDISPDFDNDKKLANTAFLQYNFLHNFPFQDNTFDFVRQSNILPFIPKKEWQEKTLKEMIRVTKSGGWIEISEVDWIYLNGGPITKRLNETLRKSLSPLGIDVIPSFYVNESLERVGGLQDISHAVQIQPIGEWKDTIGVMNLKNCLEAYDSMKTVLAPLMGVNDEEYVDLIRVYAVEVTEHRTLFSLHRYWAQKI</sequence>
<dbReference type="CDD" id="cd02440">
    <property type="entry name" value="AdoMet_MTases"/>
    <property type="match status" value="1"/>
</dbReference>
<evidence type="ECO:0000313" key="3">
    <source>
        <dbReference type="Proteomes" id="UP000789831"/>
    </source>
</evidence>
<name>A0A9N9B7T6_9GLOM</name>
<evidence type="ECO:0000313" key="2">
    <source>
        <dbReference type="EMBL" id="CAG8553804.1"/>
    </source>
</evidence>
<dbReference type="Gene3D" id="3.40.50.150">
    <property type="entry name" value="Vaccinia Virus protein VP39"/>
    <property type="match status" value="1"/>
</dbReference>
<dbReference type="AlphaFoldDB" id="A0A9N9B7T6"/>
<keyword evidence="3" id="KW-1185">Reference proteome</keyword>
<feature type="domain" description="Methyltransferase" evidence="1">
    <location>
        <begin position="106"/>
        <end position="198"/>
    </location>
</feature>
<dbReference type="Pfam" id="PF13649">
    <property type="entry name" value="Methyltransf_25"/>
    <property type="match status" value="1"/>
</dbReference>
<reference evidence="2" key="1">
    <citation type="submission" date="2021-06" db="EMBL/GenBank/DDBJ databases">
        <authorList>
            <person name="Kallberg Y."/>
            <person name="Tangrot J."/>
            <person name="Rosling A."/>
        </authorList>
    </citation>
    <scope>NUCLEOTIDE SEQUENCE</scope>
    <source>
        <strain evidence="2">MT106</strain>
    </source>
</reference>